<dbReference type="Proteomes" id="UP000821845">
    <property type="component" value="Chromosome 10"/>
</dbReference>
<protein>
    <submittedName>
        <fullName evidence="1">Uncharacterized protein</fullName>
    </submittedName>
</protein>
<dbReference type="EMBL" id="CM023490">
    <property type="protein sequence ID" value="KAH6942312.1"/>
    <property type="molecule type" value="Genomic_DNA"/>
</dbReference>
<accession>A0ACB7T7R0</accession>
<organism evidence="1 2">
    <name type="scientific">Hyalomma asiaticum</name>
    <name type="common">Tick</name>
    <dbReference type="NCBI Taxonomy" id="266040"/>
    <lineage>
        <taxon>Eukaryota</taxon>
        <taxon>Metazoa</taxon>
        <taxon>Ecdysozoa</taxon>
        <taxon>Arthropoda</taxon>
        <taxon>Chelicerata</taxon>
        <taxon>Arachnida</taxon>
        <taxon>Acari</taxon>
        <taxon>Parasitiformes</taxon>
        <taxon>Ixodida</taxon>
        <taxon>Ixodoidea</taxon>
        <taxon>Ixodidae</taxon>
        <taxon>Hyalomminae</taxon>
        <taxon>Hyalomma</taxon>
    </lineage>
</organism>
<proteinExistence type="predicted"/>
<reference evidence="1" key="1">
    <citation type="submission" date="2020-05" db="EMBL/GenBank/DDBJ databases">
        <title>Large-scale comparative analyses of tick genomes elucidate their genetic diversity and vector capacities.</title>
        <authorList>
            <person name="Jia N."/>
            <person name="Wang J."/>
            <person name="Shi W."/>
            <person name="Du L."/>
            <person name="Sun Y."/>
            <person name="Zhan W."/>
            <person name="Jiang J."/>
            <person name="Wang Q."/>
            <person name="Zhang B."/>
            <person name="Ji P."/>
            <person name="Sakyi L.B."/>
            <person name="Cui X."/>
            <person name="Yuan T."/>
            <person name="Jiang B."/>
            <person name="Yang W."/>
            <person name="Lam T.T.-Y."/>
            <person name="Chang Q."/>
            <person name="Ding S."/>
            <person name="Wang X."/>
            <person name="Zhu J."/>
            <person name="Ruan X."/>
            <person name="Zhao L."/>
            <person name="Wei J."/>
            <person name="Que T."/>
            <person name="Du C."/>
            <person name="Cheng J."/>
            <person name="Dai P."/>
            <person name="Han X."/>
            <person name="Huang E."/>
            <person name="Gao Y."/>
            <person name="Liu J."/>
            <person name="Shao H."/>
            <person name="Ye R."/>
            <person name="Li L."/>
            <person name="Wei W."/>
            <person name="Wang X."/>
            <person name="Wang C."/>
            <person name="Yang T."/>
            <person name="Huo Q."/>
            <person name="Li W."/>
            <person name="Guo W."/>
            <person name="Chen H."/>
            <person name="Zhou L."/>
            <person name="Ni X."/>
            <person name="Tian J."/>
            <person name="Zhou Y."/>
            <person name="Sheng Y."/>
            <person name="Liu T."/>
            <person name="Pan Y."/>
            <person name="Xia L."/>
            <person name="Li J."/>
            <person name="Zhao F."/>
            <person name="Cao W."/>
        </authorList>
    </citation>
    <scope>NUCLEOTIDE SEQUENCE</scope>
    <source>
        <strain evidence="1">Hyas-2018</strain>
    </source>
</reference>
<gene>
    <name evidence="1" type="ORF">HPB50_003859</name>
</gene>
<evidence type="ECO:0000313" key="1">
    <source>
        <dbReference type="EMBL" id="KAH6942312.1"/>
    </source>
</evidence>
<sequence>MDVGNLVLSATLHTAPNQPHLCFVTDQCLVSPRRLQERGLCDGVFYTYCTRAPPQFLYDSSSRSCIESERDEVQLCNRSPNRFSSKAECARSCVHGFAQADRCFDTTVFAKCGRQDVKVKQWYFTGRTCASWPFLQGRCPANASRTFATFADCLQRCVTGVAGKRSCEPLDTGDVRACTLQELSYPYFADSVGVHVRCLASSVAGLARHRCLAGTNKFATKGACQRACVQNSEDDGALDLGWY</sequence>
<keyword evidence="2" id="KW-1185">Reference proteome</keyword>
<comment type="caution">
    <text evidence="1">The sequence shown here is derived from an EMBL/GenBank/DDBJ whole genome shotgun (WGS) entry which is preliminary data.</text>
</comment>
<evidence type="ECO:0000313" key="2">
    <source>
        <dbReference type="Proteomes" id="UP000821845"/>
    </source>
</evidence>
<name>A0ACB7T7R0_HYAAI</name>